<proteinExistence type="predicted"/>
<dbReference type="VEuPathDB" id="MicrosporidiaDB:TUBRATIS_20120"/>
<organism evidence="1 2">
    <name type="scientific">Tubulinosema ratisbonensis</name>
    <dbReference type="NCBI Taxonomy" id="291195"/>
    <lineage>
        <taxon>Eukaryota</taxon>
        <taxon>Fungi</taxon>
        <taxon>Fungi incertae sedis</taxon>
        <taxon>Microsporidia</taxon>
        <taxon>Tubulinosematoidea</taxon>
        <taxon>Tubulinosematidae</taxon>
        <taxon>Tubulinosema</taxon>
    </lineage>
</organism>
<protein>
    <submittedName>
        <fullName evidence="1">Uncharacterized protein</fullName>
    </submittedName>
</protein>
<name>A0A437AK92_9MICR</name>
<gene>
    <name evidence="1" type="ORF">TUBRATIS_20120</name>
</gene>
<comment type="caution">
    <text evidence="1">The sequence shown here is derived from an EMBL/GenBank/DDBJ whole genome shotgun (WGS) entry which is preliminary data.</text>
</comment>
<dbReference type="Proteomes" id="UP000282876">
    <property type="component" value="Unassembled WGS sequence"/>
</dbReference>
<evidence type="ECO:0000313" key="2">
    <source>
        <dbReference type="Proteomes" id="UP000282876"/>
    </source>
</evidence>
<reference evidence="1 2" key="1">
    <citation type="submission" date="2018-10" db="EMBL/GenBank/DDBJ databases">
        <title>Draft genome sequence of the microsporidian Tubulinosema ratisbonensis.</title>
        <authorList>
            <person name="Polonais V."/>
            <person name="Peyretaillade E."/>
            <person name="Niehus S."/>
            <person name="Wawrzyniak I."/>
            <person name="Franchet A."/>
            <person name="Gaspin C."/>
            <person name="Reichstadt M."/>
            <person name="Belser C."/>
            <person name="Labadie K."/>
            <person name="Delbac F."/>
            <person name="Ferrandon D."/>
        </authorList>
    </citation>
    <scope>NUCLEOTIDE SEQUENCE [LARGE SCALE GENOMIC DNA]</scope>
    <source>
        <strain evidence="1 2">Franzen</strain>
    </source>
</reference>
<dbReference type="EMBL" id="RCSS01000492">
    <property type="protein sequence ID" value="RVD91539.1"/>
    <property type="molecule type" value="Genomic_DNA"/>
</dbReference>
<accession>A0A437AK92</accession>
<keyword evidence="2" id="KW-1185">Reference proteome</keyword>
<dbReference type="AlphaFoldDB" id="A0A437AK92"/>
<evidence type="ECO:0000313" key="1">
    <source>
        <dbReference type="EMBL" id="RVD91539.1"/>
    </source>
</evidence>
<sequence>MKQIFYGSVIQLSKDIKYFLIDSPKDLNYKIIDNKIHLPFKKNLTNHKNSIIFKIIYFEKINEPQKSDLVSLYEFKDLSLSTKIKKVSFVQVYELVNLFKKIEYKLNRKKLTMVYYFDDDQFMHCDESNFYVQNVNHKIKRMNVNKERIEIVFGLCMKKKKIIVVFSGKNVFIDQIIKIK</sequence>